<evidence type="ECO:0000313" key="1">
    <source>
        <dbReference type="EMBL" id="KAJ0085784.1"/>
    </source>
</evidence>
<reference evidence="2" key="1">
    <citation type="journal article" date="2023" name="G3 (Bethesda)">
        <title>Genome assembly and association tests identify interacting loci associated with vigor, precocity, and sex in interspecific pistachio rootstocks.</title>
        <authorList>
            <person name="Palmer W."/>
            <person name="Jacygrad E."/>
            <person name="Sagayaradj S."/>
            <person name="Cavanaugh K."/>
            <person name="Han R."/>
            <person name="Bertier L."/>
            <person name="Beede B."/>
            <person name="Kafkas S."/>
            <person name="Golino D."/>
            <person name="Preece J."/>
            <person name="Michelmore R."/>
        </authorList>
    </citation>
    <scope>NUCLEOTIDE SEQUENCE [LARGE SCALE GENOMIC DNA]</scope>
</reference>
<organism evidence="1 2">
    <name type="scientific">Pistacia atlantica</name>
    <dbReference type="NCBI Taxonomy" id="434234"/>
    <lineage>
        <taxon>Eukaryota</taxon>
        <taxon>Viridiplantae</taxon>
        <taxon>Streptophyta</taxon>
        <taxon>Embryophyta</taxon>
        <taxon>Tracheophyta</taxon>
        <taxon>Spermatophyta</taxon>
        <taxon>Magnoliopsida</taxon>
        <taxon>eudicotyledons</taxon>
        <taxon>Gunneridae</taxon>
        <taxon>Pentapetalae</taxon>
        <taxon>rosids</taxon>
        <taxon>malvids</taxon>
        <taxon>Sapindales</taxon>
        <taxon>Anacardiaceae</taxon>
        <taxon>Pistacia</taxon>
    </lineage>
</organism>
<keyword evidence="2" id="KW-1185">Reference proteome</keyword>
<dbReference type="Proteomes" id="UP001164250">
    <property type="component" value="Chromosome 10"/>
</dbReference>
<dbReference type="EMBL" id="CM047906">
    <property type="protein sequence ID" value="KAJ0085784.1"/>
    <property type="molecule type" value="Genomic_DNA"/>
</dbReference>
<gene>
    <name evidence="1" type="ORF">Patl1_07712</name>
</gene>
<name>A0ACC1AHA2_9ROSI</name>
<comment type="caution">
    <text evidence="1">The sequence shown here is derived from an EMBL/GenBank/DDBJ whole genome shotgun (WGS) entry which is preliminary data.</text>
</comment>
<accession>A0ACC1AHA2</accession>
<sequence length="166" mass="17984">MGLWEEKPESQRLKGENFYAGESSSRFTESSLRGNPLEPYLTHYTVKTLHYPYAASPAVLGAGQTAACPTVSSCGAVRSTCPLQWAQRAASPAVSSHGAVLPACPLQWMRRTKRLAVLVHRVAQPTCPLQCACTAMRPAVWAHGELLLAPSPLPAHQRTRPPNESP</sequence>
<protein>
    <submittedName>
        <fullName evidence="1">Uncharacterized protein</fullName>
    </submittedName>
</protein>
<evidence type="ECO:0000313" key="2">
    <source>
        <dbReference type="Proteomes" id="UP001164250"/>
    </source>
</evidence>
<proteinExistence type="predicted"/>